<reference evidence="4 5" key="1">
    <citation type="submission" date="2016-03" db="EMBL/GenBank/DDBJ databases">
        <title>Genome sequencing of Psychrobacter alimentarius PAMC 27889.</title>
        <authorList>
            <person name="Lee J."/>
            <person name="Kim O.-S."/>
        </authorList>
    </citation>
    <scope>NUCLEOTIDE SEQUENCE [LARGE SCALE GENOMIC DNA]</scope>
    <source>
        <strain evidence="4 5">PAMC 27889</strain>
    </source>
</reference>
<dbReference type="InterPro" id="IPR012902">
    <property type="entry name" value="N_methyl_site"/>
</dbReference>
<accession>A0ABN4N0V4</accession>
<dbReference type="Pfam" id="PF00114">
    <property type="entry name" value="Pilin"/>
    <property type="match status" value="1"/>
</dbReference>
<keyword evidence="2" id="KW-0488">Methylation</keyword>
<dbReference type="NCBIfam" id="TIGR02532">
    <property type="entry name" value="IV_pilin_GFxxxE"/>
    <property type="match status" value="1"/>
</dbReference>
<keyword evidence="3" id="KW-0281">Fimbrium</keyword>
<keyword evidence="5" id="KW-1185">Reference proteome</keyword>
<comment type="similarity">
    <text evidence="1 3">Belongs to the N-Me-Phe pilin family.</text>
</comment>
<dbReference type="Proteomes" id="UP000076104">
    <property type="component" value="Chromosome"/>
</dbReference>
<evidence type="ECO:0000256" key="3">
    <source>
        <dbReference type="RuleBase" id="RU000389"/>
    </source>
</evidence>
<evidence type="ECO:0000313" key="5">
    <source>
        <dbReference type="Proteomes" id="UP000076104"/>
    </source>
</evidence>
<proteinExistence type="inferred from homology"/>
<dbReference type="InterPro" id="IPR001082">
    <property type="entry name" value="Pilin"/>
</dbReference>
<dbReference type="EMBL" id="CP014945">
    <property type="protein sequence ID" value="AMT95939.1"/>
    <property type="molecule type" value="Genomic_DNA"/>
</dbReference>
<organism evidence="4 5">
    <name type="scientific">Psychrobacter alimentarius</name>
    <dbReference type="NCBI Taxonomy" id="261164"/>
    <lineage>
        <taxon>Bacteria</taxon>
        <taxon>Pseudomonadati</taxon>
        <taxon>Pseudomonadota</taxon>
        <taxon>Gammaproteobacteria</taxon>
        <taxon>Moraxellales</taxon>
        <taxon>Moraxellaceae</taxon>
        <taxon>Psychrobacter</taxon>
    </lineage>
</organism>
<dbReference type="RefSeq" id="WP_062843708.1">
    <property type="nucleotide sequence ID" value="NZ_CP014945.1"/>
</dbReference>
<evidence type="ECO:0000256" key="1">
    <source>
        <dbReference type="ARBA" id="ARBA00005233"/>
    </source>
</evidence>
<evidence type="ECO:0000256" key="2">
    <source>
        <dbReference type="ARBA" id="ARBA00022481"/>
    </source>
</evidence>
<dbReference type="SUPFAM" id="SSF54523">
    <property type="entry name" value="Pili subunits"/>
    <property type="match status" value="1"/>
</dbReference>
<dbReference type="Gene3D" id="3.30.700.10">
    <property type="entry name" value="Glycoprotein, Type 4 Pilin"/>
    <property type="match status" value="1"/>
</dbReference>
<dbReference type="GeneID" id="33058677"/>
<dbReference type="InterPro" id="IPR045584">
    <property type="entry name" value="Pilin-like"/>
</dbReference>
<dbReference type="Pfam" id="PF07963">
    <property type="entry name" value="N_methyl"/>
    <property type="match status" value="1"/>
</dbReference>
<gene>
    <name evidence="4" type="ORF">A3K91_0307</name>
</gene>
<sequence>MNAQKGFTLIELMIVVAIIGILAAIAIPAYQNYIAKSQASEAFTLIDGAKAEVNTNLEGNSCTNATAAKNTIAGKYGSLVIAGTAASDASPTASTGCTLTYTFKGTGVSSQLASKVIGATLLNNGTLTKNATTTTVDADILPKSFT</sequence>
<evidence type="ECO:0000313" key="4">
    <source>
        <dbReference type="EMBL" id="AMT95939.1"/>
    </source>
</evidence>
<protein>
    <submittedName>
        <fullName evidence="4">Fimbrial protein</fullName>
    </submittedName>
</protein>
<dbReference type="PANTHER" id="PTHR30093:SF34">
    <property type="entry name" value="PREPILIN PEPTIDASE-DEPENDENT PROTEIN D"/>
    <property type="match status" value="1"/>
</dbReference>
<dbReference type="PANTHER" id="PTHR30093">
    <property type="entry name" value="GENERAL SECRETION PATHWAY PROTEIN G"/>
    <property type="match status" value="1"/>
</dbReference>
<dbReference type="PROSITE" id="PS00409">
    <property type="entry name" value="PROKAR_NTER_METHYL"/>
    <property type="match status" value="1"/>
</dbReference>
<name>A0ABN4N0V4_9GAMM</name>